<keyword evidence="3" id="KW-1185">Reference proteome</keyword>
<dbReference type="Proteomes" id="UP000652761">
    <property type="component" value="Unassembled WGS sequence"/>
</dbReference>
<comment type="caution">
    <text evidence="2">The sequence shown here is derived from an EMBL/GenBank/DDBJ whole genome shotgun (WGS) entry which is preliminary data.</text>
</comment>
<reference evidence="2" key="1">
    <citation type="submission" date="2017-07" db="EMBL/GenBank/DDBJ databases">
        <title>Taro Niue Genome Assembly and Annotation.</title>
        <authorList>
            <person name="Atibalentja N."/>
            <person name="Keating K."/>
            <person name="Fields C.J."/>
        </authorList>
    </citation>
    <scope>NUCLEOTIDE SEQUENCE</scope>
    <source>
        <strain evidence="2">Niue_2</strain>
        <tissue evidence="2">Leaf</tissue>
    </source>
</reference>
<dbReference type="EMBL" id="NMUH01002214">
    <property type="protein sequence ID" value="MQL98608.1"/>
    <property type="molecule type" value="Genomic_DNA"/>
</dbReference>
<protein>
    <submittedName>
        <fullName evidence="2">Uncharacterized protein</fullName>
    </submittedName>
</protein>
<feature type="compositionally biased region" description="Polar residues" evidence="1">
    <location>
        <begin position="7"/>
        <end position="29"/>
    </location>
</feature>
<evidence type="ECO:0000313" key="2">
    <source>
        <dbReference type="EMBL" id="MQL98608.1"/>
    </source>
</evidence>
<evidence type="ECO:0000256" key="1">
    <source>
        <dbReference type="SAM" id="MobiDB-lite"/>
    </source>
</evidence>
<dbReference type="AlphaFoldDB" id="A0A843VPR0"/>
<feature type="region of interest" description="Disordered" evidence="1">
    <location>
        <begin position="1"/>
        <end position="88"/>
    </location>
</feature>
<name>A0A843VPR0_COLES</name>
<feature type="compositionally biased region" description="Basic and acidic residues" evidence="1">
    <location>
        <begin position="36"/>
        <end position="51"/>
    </location>
</feature>
<feature type="compositionally biased region" description="Low complexity" evidence="1">
    <location>
        <begin position="72"/>
        <end position="81"/>
    </location>
</feature>
<gene>
    <name evidence="2" type="ORF">Taro_031323</name>
</gene>
<sequence>MPRLTTRVGQDTTPTEPTESNTMRKQPSARTRRDKKLSEHRSNHMRPESHDTSTNIPDLHETLSNHVRRNVSPQARPPRSSTRSRAHK</sequence>
<organism evidence="2 3">
    <name type="scientific">Colocasia esculenta</name>
    <name type="common">Wild taro</name>
    <name type="synonym">Arum esculentum</name>
    <dbReference type="NCBI Taxonomy" id="4460"/>
    <lineage>
        <taxon>Eukaryota</taxon>
        <taxon>Viridiplantae</taxon>
        <taxon>Streptophyta</taxon>
        <taxon>Embryophyta</taxon>
        <taxon>Tracheophyta</taxon>
        <taxon>Spermatophyta</taxon>
        <taxon>Magnoliopsida</taxon>
        <taxon>Liliopsida</taxon>
        <taxon>Araceae</taxon>
        <taxon>Aroideae</taxon>
        <taxon>Colocasieae</taxon>
        <taxon>Colocasia</taxon>
    </lineage>
</organism>
<accession>A0A843VPR0</accession>
<evidence type="ECO:0000313" key="3">
    <source>
        <dbReference type="Proteomes" id="UP000652761"/>
    </source>
</evidence>
<proteinExistence type="predicted"/>